<comment type="caution">
    <text evidence="2">The sequence shown here is derived from an EMBL/GenBank/DDBJ whole genome shotgun (WGS) entry which is preliminary data.</text>
</comment>
<protein>
    <recommendedName>
        <fullName evidence="1">Beta-ketoacyl synthase-like N-terminal domain-containing protein</fullName>
    </recommendedName>
</protein>
<dbReference type="Proteomes" id="UP000789359">
    <property type="component" value="Unassembled WGS sequence"/>
</dbReference>
<dbReference type="EMBL" id="CAJHOE010000001">
    <property type="protein sequence ID" value="CAD7286181.1"/>
    <property type="molecule type" value="Genomic_DNA"/>
</dbReference>
<sequence length="205" mass="22776">MKQVASFNIKQLNILTLGLEKDCEANVSRVAPLARRRLSQCAKFSFGATADLDLDQPIVFSSYLGEINRCFDLLSTLKDEVSPTSFSLSVLNAVAALLSIEDKNHNEILAISAPASFEYGVLNALKFDRAMVISYFEGVNKGYFKSDPFCIAVAASITKGNEYTLSFEPSDKPFEISELNVFKNFNKNTSWTTSDGALTWKWQKI</sequence>
<accession>A0ABN7K3V9</accession>
<dbReference type="InterPro" id="IPR014030">
    <property type="entry name" value="Ketoacyl_synth_N"/>
</dbReference>
<gene>
    <name evidence="2" type="ORF">LMG8286_00012</name>
</gene>
<organism evidence="2 3">
    <name type="scientific">Campylobacter suis</name>
    <dbReference type="NCBI Taxonomy" id="2790657"/>
    <lineage>
        <taxon>Bacteria</taxon>
        <taxon>Pseudomonadati</taxon>
        <taxon>Campylobacterota</taxon>
        <taxon>Epsilonproteobacteria</taxon>
        <taxon>Campylobacterales</taxon>
        <taxon>Campylobacteraceae</taxon>
        <taxon>Campylobacter</taxon>
    </lineage>
</organism>
<keyword evidence="3" id="KW-1185">Reference proteome</keyword>
<evidence type="ECO:0000259" key="1">
    <source>
        <dbReference type="Pfam" id="PF13723"/>
    </source>
</evidence>
<reference evidence="2 3" key="1">
    <citation type="submission" date="2020-11" db="EMBL/GenBank/DDBJ databases">
        <authorList>
            <person name="Peeters C."/>
        </authorList>
    </citation>
    <scope>NUCLEOTIDE SEQUENCE [LARGE SCALE GENOMIC DNA]</scope>
    <source>
        <strain evidence="2 3">LMG 8286</strain>
    </source>
</reference>
<dbReference type="Pfam" id="PF13723">
    <property type="entry name" value="Ketoacyl-synt_2"/>
    <property type="match status" value="1"/>
</dbReference>
<name>A0ABN7K3V9_9BACT</name>
<evidence type="ECO:0000313" key="2">
    <source>
        <dbReference type="EMBL" id="CAD7286181.1"/>
    </source>
</evidence>
<proteinExistence type="predicted"/>
<evidence type="ECO:0000313" key="3">
    <source>
        <dbReference type="Proteomes" id="UP000789359"/>
    </source>
</evidence>
<dbReference type="RefSeq" id="WP_230055833.1">
    <property type="nucleotide sequence ID" value="NZ_CAJHOE010000001.1"/>
</dbReference>
<feature type="domain" description="Beta-ketoacyl synthase-like N-terminal" evidence="1">
    <location>
        <begin position="24"/>
        <end position="203"/>
    </location>
</feature>